<dbReference type="GO" id="GO:0015031">
    <property type="term" value="P:protein transport"/>
    <property type="evidence" value="ECO:0007669"/>
    <property type="project" value="InterPro"/>
</dbReference>
<dbReference type="Gramene" id="TRITD7Bv1G182760.1">
    <property type="protein sequence ID" value="TRITD7Bv1G182760.1"/>
    <property type="gene ID" value="TRITD7Bv1G182760"/>
</dbReference>
<keyword evidence="3" id="KW-1185">Reference proteome</keyword>
<accession>A0A9R1C3T7</accession>
<comment type="similarity">
    <text evidence="1">Belongs to the IST1 family.</text>
</comment>
<proteinExistence type="inferred from homology"/>
<reference evidence="2 3" key="1">
    <citation type="submission" date="2017-09" db="EMBL/GenBank/DDBJ databases">
        <authorList>
            <consortium name="International Durum Wheat Genome Sequencing Consortium (IDWGSC)"/>
            <person name="Milanesi L."/>
        </authorList>
    </citation>
    <scope>NUCLEOTIDE SEQUENCE [LARGE SCALE GENOMIC DNA]</scope>
    <source>
        <strain evidence="3">cv. Svevo</strain>
    </source>
</reference>
<dbReference type="InterPro" id="IPR005061">
    <property type="entry name" value="Ist1"/>
</dbReference>
<dbReference type="PANTHER" id="PTHR12161:SF55">
    <property type="entry name" value="REGULATOR OF VPS4 ACTIVITY IN THE MVB PATHWAY PROTEIN"/>
    <property type="match status" value="1"/>
</dbReference>
<dbReference type="PANTHER" id="PTHR12161">
    <property type="entry name" value="IST1 FAMILY MEMBER"/>
    <property type="match status" value="1"/>
</dbReference>
<protein>
    <submittedName>
        <fullName evidence="2">Uncharacterized protein</fullName>
    </submittedName>
</protein>
<dbReference type="Gene3D" id="1.20.1260.60">
    <property type="entry name" value="Vacuolar protein sorting-associated protein Ist1"/>
    <property type="match status" value="1"/>
</dbReference>
<sequence length="121" mass="14327">MCDLFYKKYGKDFVAAAVDICPNVCVFHFFFCKAICCHYCMYFMLTIEINDVLLKVIEKLSVNKPCRQFKLEVLKDIAKEHQIDWDTSKAEQELLKPAEELIYVILKLQCHILLFYIVYNL</sequence>
<dbReference type="Proteomes" id="UP000324705">
    <property type="component" value="Chromosome 7B"/>
</dbReference>
<dbReference type="EMBL" id="LT934124">
    <property type="protein sequence ID" value="VAI91365.1"/>
    <property type="molecule type" value="Genomic_DNA"/>
</dbReference>
<dbReference type="AlphaFoldDB" id="A0A9R1C3T7"/>
<evidence type="ECO:0000313" key="3">
    <source>
        <dbReference type="Proteomes" id="UP000324705"/>
    </source>
</evidence>
<evidence type="ECO:0000256" key="1">
    <source>
        <dbReference type="ARBA" id="ARBA00005536"/>
    </source>
</evidence>
<organism evidence="2 3">
    <name type="scientific">Triticum turgidum subsp. durum</name>
    <name type="common">Durum wheat</name>
    <name type="synonym">Triticum durum</name>
    <dbReference type="NCBI Taxonomy" id="4567"/>
    <lineage>
        <taxon>Eukaryota</taxon>
        <taxon>Viridiplantae</taxon>
        <taxon>Streptophyta</taxon>
        <taxon>Embryophyta</taxon>
        <taxon>Tracheophyta</taxon>
        <taxon>Spermatophyta</taxon>
        <taxon>Magnoliopsida</taxon>
        <taxon>Liliopsida</taxon>
        <taxon>Poales</taxon>
        <taxon>Poaceae</taxon>
        <taxon>BOP clade</taxon>
        <taxon>Pooideae</taxon>
        <taxon>Triticodae</taxon>
        <taxon>Triticeae</taxon>
        <taxon>Triticinae</taxon>
        <taxon>Triticum</taxon>
    </lineage>
</organism>
<gene>
    <name evidence="2" type="ORF">TRITD_7Bv1G182760</name>
</gene>
<evidence type="ECO:0000313" key="2">
    <source>
        <dbReference type="EMBL" id="VAI91365.1"/>
    </source>
</evidence>
<dbReference type="InterPro" id="IPR042277">
    <property type="entry name" value="IST1-like"/>
</dbReference>
<name>A0A9R1C3T7_TRITD</name>